<accession>A0A1M4T2S2</accession>
<dbReference type="OrthoDB" id="7419852at2"/>
<dbReference type="SUPFAM" id="SSF51735">
    <property type="entry name" value="NAD(P)-binding Rossmann-fold domains"/>
    <property type="match status" value="1"/>
</dbReference>
<name>A0A1M4T2S2_LOKAT</name>
<dbReference type="InterPro" id="IPR016040">
    <property type="entry name" value="NAD(P)-bd_dom"/>
</dbReference>
<sequence length="205" mass="21022">MKILILGATGMIGSRITAEAASRGHHVTAASRHGDAPAADTVAPLALDLHDAEALRAAVAGQDVVIAAASARKTDDPYSETDAYAQALVDGLGDTRLIMVGGAGSLDLPDGTPVADTLPEAYADEAKSMRRAYDTILAPSALDLTFATPPFMIQPGNRTGTYRISDRTVPGGPGEISAEDYAVALIDEAKNAAHSGQIIGIFPAA</sequence>
<dbReference type="Gene3D" id="3.40.50.720">
    <property type="entry name" value="NAD(P)-binding Rossmann-like Domain"/>
    <property type="match status" value="1"/>
</dbReference>
<reference evidence="3" key="1">
    <citation type="submission" date="2016-11" db="EMBL/GenBank/DDBJ databases">
        <authorList>
            <person name="Varghese N."/>
            <person name="Submissions S."/>
        </authorList>
    </citation>
    <scope>NUCLEOTIDE SEQUENCE [LARGE SCALE GENOMIC DNA]</scope>
    <source>
        <strain evidence="3">DSM 29326</strain>
    </source>
</reference>
<gene>
    <name evidence="2" type="ORF">SAMN05444339_101234</name>
</gene>
<keyword evidence="3" id="KW-1185">Reference proteome</keyword>
<dbReference type="RefSeq" id="WP_072855369.1">
    <property type="nucleotide sequence ID" value="NZ_FQUE01000001.1"/>
</dbReference>
<dbReference type="InterPro" id="IPR051606">
    <property type="entry name" value="Polyketide_Oxido-like"/>
</dbReference>
<dbReference type="GO" id="GO:0016646">
    <property type="term" value="F:oxidoreductase activity, acting on the CH-NH group of donors, NAD or NADP as acceptor"/>
    <property type="evidence" value="ECO:0007669"/>
    <property type="project" value="TreeGrafter"/>
</dbReference>
<dbReference type="Pfam" id="PF13460">
    <property type="entry name" value="NAD_binding_10"/>
    <property type="match status" value="1"/>
</dbReference>
<proteinExistence type="predicted"/>
<evidence type="ECO:0000259" key="1">
    <source>
        <dbReference type="Pfam" id="PF13460"/>
    </source>
</evidence>
<dbReference type="Proteomes" id="UP000183987">
    <property type="component" value="Unassembled WGS sequence"/>
</dbReference>
<organism evidence="2 3">
    <name type="scientific">Loktanella atrilutea</name>
    <dbReference type="NCBI Taxonomy" id="366533"/>
    <lineage>
        <taxon>Bacteria</taxon>
        <taxon>Pseudomonadati</taxon>
        <taxon>Pseudomonadota</taxon>
        <taxon>Alphaproteobacteria</taxon>
        <taxon>Rhodobacterales</taxon>
        <taxon>Roseobacteraceae</taxon>
        <taxon>Loktanella</taxon>
    </lineage>
</organism>
<dbReference type="EMBL" id="FQUE01000001">
    <property type="protein sequence ID" value="SHE38751.1"/>
    <property type="molecule type" value="Genomic_DNA"/>
</dbReference>
<dbReference type="PANTHER" id="PTHR43355:SF2">
    <property type="entry name" value="FLAVIN REDUCTASE (NADPH)"/>
    <property type="match status" value="1"/>
</dbReference>
<dbReference type="PANTHER" id="PTHR43355">
    <property type="entry name" value="FLAVIN REDUCTASE (NADPH)"/>
    <property type="match status" value="1"/>
</dbReference>
<feature type="domain" description="NAD(P)-binding" evidence="1">
    <location>
        <begin position="7"/>
        <end position="190"/>
    </location>
</feature>
<dbReference type="AlphaFoldDB" id="A0A1M4T2S2"/>
<protein>
    <recommendedName>
        <fullName evidence="1">NAD(P)-binding domain-containing protein</fullName>
    </recommendedName>
</protein>
<evidence type="ECO:0000313" key="2">
    <source>
        <dbReference type="EMBL" id="SHE38751.1"/>
    </source>
</evidence>
<evidence type="ECO:0000313" key="3">
    <source>
        <dbReference type="Proteomes" id="UP000183987"/>
    </source>
</evidence>
<dbReference type="STRING" id="366533.SAMN05444339_101234"/>
<dbReference type="InterPro" id="IPR036291">
    <property type="entry name" value="NAD(P)-bd_dom_sf"/>
</dbReference>